<keyword evidence="2" id="KW-1185">Reference proteome</keyword>
<protein>
    <recommendedName>
        <fullName evidence="3">START domain-containing protein</fullName>
    </recommendedName>
</protein>
<evidence type="ECO:0008006" key="3">
    <source>
        <dbReference type="Google" id="ProtNLM"/>
    </source>
</evidence>
<dbReference type="PANTHER" id="PTHR34133:SF8">
    <property type="entry name" value="OS07G0633000 PROTEIN"/>
    <property type="match status" value="1"/>
</dbReference>
<evidence type="ECO:0000313" key="1">
    <source>
        <dbReference type="EMBL" id="KAL3774594.1"/>
    </source>
</evidence>
<dbReference type="Proteomes" id="UP001530315">
    <property type="component" value="Unassembled WGS sequence"/>
</dbReference>
<reference evidence="1 2" key="1">
    <citation type="submission" date="2024-10" db="EMBL/GenBank/DDBJ databases">
        <title>Updated reference genomes for cyclostephanoid diatoms.</title>
        <authorList>
            <person name="Roberts W.R."/>
            <person name="Alverson A.J."/>
        </authorList>
    </citation>
    <scope>NUCLEOTIDE SEQUENCE [LARGE SCALE GENOMIC DNA]</scope>
    <source>
        <strain evidence="1 2">AJA276-08</strain>
    </source>
</reference>
<dbReference type="AlphaFoldDB" id="A0ABD3NEX9"/>
<dbReference type="InterPro" id="IPR018971">
    <property type="entry name" value="DUF1997"/>
</dbReference>
<proteinExistence type="predicted"/>
<dbReference type="Pfam" id="PF09366">
    <property type="entry name" value="DUF1997"/>
    <property type="match status" value="1"/>
</dbReference>
<gene>
    <name evidence="1" type="ORF">ACHAW5_001380</name>
</gene>
<organism evidence="1 2">
    <name type="scientific">Stephanodiscus triporus</name>
    <dbReference type="NCBI Taxonomy" id="2934178"/>
    <lineage>
        <taxon>Eukaryota</taxon>
        <taxon>Sar</taxon>
        <taxon>Stramenopiles</taxon>
        <taxon>Ochrophyta</taxon>
        <taxon>Bacillariophyta</taxon>
        <taxon>Coscinodiscophyceae</taxon>
        <taxon>Thalassiosirophycidae</taxon>
        <taxon>Stephanodiscales</taxon>
        <taxon>Stephanodiscaceae</taxon>
        <taxon>Stephanodiscus</taxon>
    </lineage>
</organism>
<name>A0ABD3NEX9_9STRA</name>
<comment type="caution">
    <text evidence="1">The sequence shown here is derived from an EMBL/GenBank/DDBJ whole genome shotgun (WGS) entry which is preliminary data.</text>
</comment>
<sequence>MGNTENQNEHIIFSIRPTKPTTQAQASLLMANLQTFLRLALALPLACHHSALAFTFRSSLSHPASTRPFLNSARCATPSKRKSWTAREREEILGRDGEYFKLDRMRGKIEFGSSSRILTSLDGSDEDSVRRWLADDEQIAMSIWDPKLIREVEPKVYRLKLMTLMFVTIQLSPHVDVRMWTDEGDSFKLESVAFDPNIQLLPGIGVSADSLGISIDVVGELYPSKDGRGVDGKIGFVTSGELPPPMRLLPEQALQSSLSTINRTISNFAVKSFQNGAQMKFRQFLQSERLIAQRSEE</sequence>
<dbReference type="EMBL" id="JALLAZ020001457">
    <property type="protein sequence ID" value="KAL3774594.1"/>
    <property type="molecule type" value="Genomic_DNA"/>
</dbReference>
<evidence type="ECO:0000313" key="2">
    <source>
        <dbReference type="Proteomes" id="UP001530315"/>
    </source>
</evidence>
<dbReference type="PANTHER" id="PTHR34133">
    <property type="entry name" value="OS07G0633000 PROTEIN"/>
    <property type="match status" value="1"/>
</dbReference>
<accession>A0ABD3NEX9</accession>